<keyword evidence="5" id="KW-0436">Ligase</keyword>
<dbReference type="RefSeq" id="WP_118865205.1">
    <property type="nucleotide sequence ID" value="NZ_QWLV01000010.1"/>
</dbReference>
<keyword evidence="2 4" id="KW-0547">Nucleotide-binding</keyword>
<dbReference type="InterPro" id="IPR037171">
    <property type="entry name" value="NagB/RpiA_transferase-like"/>
</dbReference>
<proteinExistence type="inferred from homology"/>
<comment type="similarity">
    <text evidence="1 4">Belongs to the 5-formyltetrahydrofolate cyclo-ligase family.</text>
</comment>
<keyword evidence="4" id="KW-0460">Magnesium</keyword>
<keyword evidence="3 4" id="KW-0067">ATP-binding</keyword>
<evidence type="ECO:0000256" key="4">
    <source>
        <dbReference type="RuleBase" id="RU361279"/>
    </source>
</evidence>
<dbReference type="GO" id="GO:0035999">
    <property type="term" value="P:tetrahydrofolate interconversion"/>
    <property type="evidence" value="ECO:0007669"/>
    <property type="project" value="TreeGrafter"/>
</dbReference>
<sequence length="188" mass="19467">MTDAPGKIALRRTMRATRAAIVAARGSSAIEAPPGLSDLLRGAGTIAAYVATGSEADPAPLVAAARRAGIAIALPHTVSREEPIRFLIDDGTPLIPGPFGLTQPPHDAPEAAPDIVLVPLLAFDAALHRLGQGAGHYDRALAGLRKALRVGVAFSGQRVDVLPVDSWDQPLDAVITEAGIVWRDGAKS</sequence>
<protein>
    <recommendedName>
        <fullName evidence="4">5-formyltetrahydrofolate cyclo-ligase</fullName>
        <ecNumber evidence="4">6.3.3.2</ecNumber>
    </recommendedName>
</protein>
<evidence type="ECO:0000256" key="2">
    <source>
        <dbReference type="ARBA" id="ARBA00022741"/>
    </source>
</evidence>
<dbReference type="GO" id="GO:0030272">
    <property type="term" value="F:5-formyltetrahydrofolate cyclo-ligase activity"/>
    <property type="evidence" value="ECO:0007669"/>
    <property type="project" value="UniProtKB-EC"/>
</dbReference>
<dbReference type="GO" id="GO:0009396">
    <property type="term" value="P:folic acid-containing compound biosynthetic process"/>
    <property type="evidence" value="ECO:0007669"/>
    <property type="project" value="TreeGrafter"/>
</dbReference>
<keyword evidence="6" id="KW-1185">Reference proteome</keyword>
<accession>A0A396RK01</accession>
<dbReference type="EC" id="6.3.3.2" evidence="4"/>
<name>A0A396RK01_9SPHN</name>
<evidence type="ECO:0000313" key="5">
    <source>
        <dbReference type="EMBL" id="RHW16339.1"/>
    </source>
</evidence>
<comment type="catalytic activity">
    <reaction evidence="4">
        <text>(6S)-5-formyl-5,6,7,8-tetrahydrofolate + ATP = (6R)-5,10-methenyltetrahydrofolate + ADP + phosphate</text>
        <dbReference type="Rhea" id="RHEA:10488"/>
        <dbReference type="ChEBI" id="CHEBI:30616"/>
        <dbReference type="ChEBI" id="CHEBI:43474"/>
        <dbReference type="ChEBI" id="CHEBI:57455"/>
        <dbReference type="ChEBI" id="CHEBI:57457"/>
        <dbReference type="ChEBI" id="CHEBI:456216"/>
        <dbReference type="EC" id="6.3.3.2"/>
    </reaction>
</comment>
<dbReference type="GO" id="GO:0005524">
    <property type="term" value="F:ATP binding"/>
    <property type="evidence" value="ECO:0007669"/>
    <property type="project" value="UniProtKB-KW"/>
</dbReference>
<gene>
    <name evidence="5" type="ORF">D1610_15995</name>
</gene>
<dbReference type="Gene3D" id="3.40.50.10420">
    <property type="entry name" value="NagB/RpiA/CoA transferase-like"/>
    <property type="match status" value="1"/>
</dbReference>
<dbReference type="AlphaFoldDB" id="A0A396RK01"/>
<evidence type="ECO:0000256" key="3">
    <source>
        <dbReference type="ARBA" id="ARBA00022840"/>
    </source>
</evidence>
<dbReference type="InterPro" id="IPR024185">
    <property type="entry name" value="FTHF_cligase-like_sf"/>
</dbReference>
<dbReference type="EMBL" id="QWLV01000010">
    <property type="protein sequence ID" value="RHW16339.1"/>
    <property type="molecule type" value="Genomic_DNA"/>
</dbReference>
<dbReference type="PANTHER" id="PTHR23407:SF1">
    <property type="entry name" value="5-FORMYLTETRAHYDROFOLATE CYCLO-LIGASE"/>
    <property type="match status" value="1"/>
</dbReference>
<dbReference type="OrthoDB" id="9801938at2"/>
<dbReference type="InterPro" id="IPR002698">
    <property type="entry name" value="FTHF_cligase"/>
</dbReference>
<comment type="cofactor">
    <cofactor evidence="4">
        <name>Mg(2+)</name>
        <dbReference type="ChEBI" id="CHEBI:18420"/>
    </cofactor>
</comment>
<dbReference type="SUPFAM" id="SSF100950">
    <property type="entry name" value="NagB/RpiA/CoA transferase-like"/>
    <property type="match status" value="1"/>
</dbReference>
<evidence type="ECO:0000256" key="1">
    <source>
        <dbReference type="ARBA" id="ARBA00010638"/>
    </source>
</evidence>
<dbReference type="Proteomes" id="UP000266693">
    <property type="component" value="Unassembled WGS sequence"/>
</dbReference>
<dbReference type="Pfam" id="PF01812">
    <property type="entry name" value="5-FTHF_cyc-lig"/>
    <property type="match status" value="1"/>
</dbReference>
<comment type="caution">
    <text evidence="5">The sequence shown here is derived from an EMBL/GenBank/DDBJ whole genome shotgun (WGS) entry which is preliminary data.</text>
</comment>
<dbReference type="NCBIfam" id="TIGR02727">
    <property type="entry name" value="MTHFS_bact"/>
    <property type="match status" value="1"/>
</dbReference>
<dbReference type="PANTHER" id="PTHR23407">
    <property type="entry name" value="ATPASE INHIBITOR/5-FORMYLTETRAHYDROFOLATE CYCLO-LIGASE"/>
    <property type="match status" value="1"/>
</dbReference>
<dbReference type="GO" id="GO:0046872">
    <property type="term" value="F:metal ion binding"/>
    <property type="evidence" value="ECO:0007669"/>
    <property type="project" value="UniProtKB-KW"/>
</dbReference>
<evidence type="ECO:0000313" key="6">
    <source>
        <dbReference type="Proteomes" id="UP000266693"/>
    </source>
</evidence>
<keyword evidence="4" id="KW-0479">Metal-binding</keyword>
<reference evidence="5 6" key="1">
    <citation type="submission" date="2018-08" db="EMBL/GenBank/DDBJ databases">
        <title>The multiple taxonomic identification of Sphingomonas gilva.</title>
        <authorList>
            <person name="Zhu D."/>
            <person name="Zheng S."/>
        </authorList>
    </citation>
    <scope>NUCLEOTIDE SEQUENCE [LARGE SCALE GENOMIC DNA]</scope>
    <source>
        <strain evidence="5 6">ZDH117</strain>
    </source>
</reference>
<organism evidence="5 6">
    <name type="scientific">Sphingomonas gilva</name>
    <dbReference type="NCBI Taxonomy" id="2305907"/>
    <lineage>
        <taxon>Bacteria</taxon>
        <taxon>Pseudomonadati</taxon>
        <taxon>Pseudomonadota</taxon>
        <taxon>Alphaproteobacteria</taxon>
        <taxon>Sphingomonadales</taxon>
        <taxon>Sphingomonadaceae</taxon>
        <taxon>Sphingomonas</taxon>
    </lineage>
</organism>